<proteinExistence type="predicted"/>
<dbReference type="EMBL" id="BLKC01000063">
    <property type="protein sequence ID" value="GFF45873.1"/>
    <property type="molecule type" value="Genomic_DNA"/>
</dbReference>
<sequence>MQCQGRDGTSSRLSKPPVRRSDWIVANAGWIDGQDCPTQDFVVGDRMAGTYQLIERMNMTMSSLLPQGESGRLQNVQKKRKKIDNRKKKKKKKGDILEIKAREQNLMLVNIQRGTWSQMFVQN</sequence>
<organism evidence="2 3">
    <name type="scientific">Aspergillus udagawae</name>
    <dbReference type="NCBI Taxonomy" id="91492"/>
    <lineage>
        <taxon>Eukaryota</taxon>
        <taxon>Fungi</taxon>
        <taxon>Dikarya</taxon>
        <taxon>Ascomycota</taxon>
        <taxon>Pezizomycotina</taxon>
        <taxon>Eurotiomycetes</taxon>
        <taxon>Eurotiomycetidae</taxon>
        <taxon>Eurotiales</taxon>
        <taxon>Aspergillaceae</taxon>
        <taxon>Aspergillus</taxon>
        <taxon>Aspergillus subgen. Fumigati</taxon>
    </lineage>
</organism>
<evidence type="ECO:0000313" key="3">
    <source>
        <dbReference type="Proteomes" id="UP000465221"/>
    </source>
</evidence>
<name>A0A8H3S1B7_9EURO</name>
<dbReference type="AlphaFoldDB" id="A0A8H3S1B7"/>
<protein>
    <submittedName>
        <fullName evidence="2">Uncharacterized protein</fullName>
    </submittedName>
</protein>
<feature type="compositionally biased region" description="Basic residues" evidence="1">
    <location>
        <begin position="77"/>
        <end position="93"/>
    </location>
</feature>
<accession>A0A8H3S1B7</accession>
<gene>
    <name evidence="2" type="ORF">IFM46972_07908</name>
</gene>
<evidence type="ECO:0000313" key="2">
    <source>
        <dbReference type="EMBL" id="GFF45873.1"/>
    </source>
</evidence>
<feature type="region of interest" description="Disordered" evidence="1">
    <location>
        <begin position="72"/>
        <end position="96"/>
    </location>
</feature>
<dbReference type="Proteomes" id="UP000465221">
    <property type="component" value="Unassembled WGS sequence"/>
</dbReference>
<evidence type="ECO:0000256" key="1">
    <source>
        <dbReference type="SAM" id="MobiDB-lite"/>
    </source>
</evidence>
<comment type="caution">
    <text evidence="2">The sequence shown here is derived from an EMBL/GenBank/DDBJ whole genome shotgun (WGS) entry which is preliminary data.</text>
</comment>
<reference evidence="2 3" key="1">
    <citation type="submission" date="2020-01" db="EMBL/GenBank/DDBJ databases">
        <title>Draft genome sequence of Aspergillus udagawae IFM 46972.</title>
        <authorList>
            <person name="Takahashi H."/>
            <person name="Yaguchi T."/>
        </authorList>
    </citation>
    <scope>NUCLEOTIDE SEQUENCE [LARGE SCALE GENOMIC DNA]</scope>
    <source>
        <strain evidence="2 3">IFM 46972</strain>
    </source>
</reference>